<keyword evidence="2" id="KW-1185">Reference proteome</keyword>
<evidence type="ECO:0000313" key="2">
    <source>
        <dbReference type="Proteomes" id="UP001338137"/>
    </source>
</evidence>
<gene>
    <name evidence="1" type="ORF">P4I72_34775</name>
</gene>
<evidence type="ECO:0000313" key="1">
    <source>
        <dbReference type="EMBL" id="MEC0232277.1"/>
    </source>
</evidence>
<protein>
    <submittedName>
        <fullName evidence="1">HK97 gp10 family phage protein</fullName>
    </submittedName>
</protein>
<dbReference type="EMBL" id="JARLKY010000117">
    <property type="protein sequence ID" value="MEC0232277.1"/>
    <property type="molecule type" value="Genomic_DNA"/>
</dbReference>
<name>A0ABU6GDN1_9BACL</name>
<dbReference type="InterPro" id="IPR010064">
    <property type="entry name" value="HK97-gp10_tail"/>
</dbReference>
<reference evidence="1 2" key="1">
    <citation type="submission" date="2023-03" db="EMBL/GenBank/DDBJ databases">
        <title>Bacillus Genome Sequencing.</title>
        <authorList>
            <person name="Dunlap C."/>
        </authorList>
    </citation>
    <scope>NUCLEOTIDE SEQUENCE [LARGE SCALE GENOMIC DNA]</scope>
    <source>
        <strain evidence="1 2">BD-533</strain>
    </source>
</reference>
<dbReference type="Proteomes" id="UP001338137">
    <property type="component" value="Unassembled WGS sequence"/>
</dbReference>
<dbReference type="Pfam" id="PF04883">
    <property type="entry name" value="HK97-gp10_like"/>
    <property type="match status" value="1"/>
</dbReference>
<dbReference type="RefSeq" id="WP_173221170.1">
    <property type="nucleotide sequence ID" value="NZ_JABMKZ010000013.1"/>
</dbReference>
<comment type="caution">
    <text evidence="1">The sequence shown here is derived from an EMBL/GenBank/DDBJ whole genome shotgun (WGS) entry which is preliminary data.</text>
</comment>
<accession>A0ABU6GDN1</accession>
<sequence length="134" mass="15614">MSRLGNFEFEDLKNFQKKLDKLTEKAPAFLEACIKELAGQLLDKAVAKTPVSSGLLRRSWKLGPVVSTSTGVQIEIMNPTEYASDVEYGYWAENHTRRVEGRFMLKISIQELEHEMPSILERRLEEFMRKHLRW</sequence>
<organism evidence="1 2">
    <name type="scientific">Paenibacillus alba</name>
    <dbReference type="NCBI Taxonomy" id="1197127"/>
    <lineage>
        <taxon>Bacteria</taxon>
        <taxon>Bacillati</taxon>
        <taxon>Bacillota</taxon>
        <taxon>Bacilli</taxon>
        <taxon>Bacillales</taxon>
        <taxon>Paenibacillaceae</taxon>
        <taxon>Paenibacillus</taxon>
    </lineage>
</organism>
<proteinExistence type="predicted"/>